<gene>
    <name evidence="1" type="ORF">GCM10011383_08190</name>
</gene>
<proteinExistence type="predicted"/>
<dbReference type="Proteomes" id="UP000632273">
    <property type="component" value="Unassembled WGS sequence"/>
</dbReference>
<keyword evidence="2" id="KW-1185">Reference proteome</keyword>
<protein>
    <recommendedName>
        <fullName evidence="3">DUF4262 domain-containing protein</fullName>
    </recommendedName>
</protein>
<accession>A0ABQ1TQY7</accession>
<dbReference type="EMBL" id="BMHT01000001">
    <property type="protein sequence ID" value="GGE99709.1"/>
    <property type="molecule type" value="Genomic_DNA"/>
</dbReference>
<evidence type="ECO:0000313" key="2">
    <source>
        <dbReference type="Proteomes" id="UP000632273"/>
    </source>
</evidence>
<sequence>MAHEEHNLSPEDQIRYNIDTFGWHIALFEADSATPAFAYTIGLWKNFQQPEIITFGLPLPAMHALLHGAAEAVKVNQPLALATDNFDFLEDSPVQFRRVEEENIADYFGYARWYYNFEPFPAIQLLWPDDQNHYPWSEQYDKRYRFLQPQLDHKLDFKFFEERNTPVFVAQQVFKENKPILRVRHDEEDGAWQFLTDAPATTDTVMLVALEQVVKHDLTINALFDLPAGQVAFREAIGDDWTRVEVTKRGE</sequence>
<evidence type="ECO:0000313" key="1">
    <source>
        <dbReference type="EMBL" id="GGE99709.1"/>
    </source>
</evidence>
<comment type="caution">
    <text evidence="1">The sequence shown here is derived from an EMBL/GenBank/DDBJ whole genome shotgun (WGS) entry which is preliminary data.</text>
</comment>
<dbReference type="InterPro" id="IPR025358">
    <property type="entry name" value="DUF4262"/>
</dbReference>
<reference evidence="2" key="1">
    <citation type="journal article" date="2019" name="Int. J. Syst. Evol. Microbiol.">
        <title>The Global Catalogue of Microorganisms (GCM) 10K type strain sequencing project: providing services to taxonomists for standard genome sequencing and annotation.</title>
        <authorList>
            <consortium name="The Broad Institute Genomics Platform"/>
            <consortium name="The Broad Institute Genome Sequencing Center for Infectious Disease"/>
            <person name="Wu L."/>
            <person name="Ma J."/>
        </authorList>
    </citation>
    <scope>NUCLEOTIDE SEQUENCE [LARGE SCALE GENOMIC DNA]</scope>
    <source>
        <strain evidence="2">CGMCC 1.15197</strain>
    </source>
</reference>
<name>A0ABQ1TQY7_9BACT</name>
<dbReference type="Pfam" id="PF14081">
    <property type="entry name" value="DUF4262"/>
    <property type="match status" value="1"/>
</dbReference>
<organism evidence="1 2">
    <name type="scientific">Hymenobacter cavernae</name>
    <dbReference type="NCBI Taxonomy" id="2044852"/>
    <lineage>
        <taxon>Bacteria</taxon>
        <taxon>Pseudomonadati</taxon>
        <taxon>Bacteroidota</taxon>
        <taxon>Cytophagia</taxon>
        <taxon>Cytophagales</taxon>
        <taxon>Hymenobacteraceae</taxon>
        <taxon>Hymenobacter</taxon>
    </lineage>
</organism>
<evidence type="ECO:0008006" key="3">
    <source>
        <dbReference type="Google" id="ProtNLM"/>
    </source>
</evidence>
<dbReference type="RefSeq" id="WP_188811181.1">
    <property type="nucleotide sequence ID" value="NZ_BMHT01000001.1"/>
</dbReference>